<dbReference type="EMBL" id="CAADAN010000017">
    <property type="protein sequence ID" value="VFD35387.1"/>
    <property type="molecule type" value="Genomic_DNA"/>
</dbReference>
<gene>
    <name evidence="3" type="ORF">BN1095_1230006</name>
    <name evidence="1" type="ORF">BN1096_700352</name>
    <name evidence="2" type="ORF">BN1097_710350</name>
    <name evidence="5" type="ORF">SAMEA1402366_01996</name>
    <name evidence="4" type="ORF">SAMEA1402399_03499</name>
</gene>
<dbReference type="PATRIC" id="fig|1496.854.peg.3735"/>
<dbReference type="GeneID" id="66355571"/>
<evidence type="ECO:0000313" key="3">
    <source>
        <dbReference type="EMBL" id="CDS92903.1"/>
    </source>
</evidence>
<name>A0A031WA06_CLODI</name>
<evidence type="ECO:0000313" key="7">
    <source>
        <dbReference type="Proteomes" id="UP000411588"/>
    </source>
</evidence>
<dbReference type="InterPro" id="IPR016031">
    <property type="entry name" value="Trp_RNA-bd_attenuator-like_dom"/>
</dbReference>
<accession>A0A031WA06</accession>
<evidence type="ECO:0000313" key="1">
    <source>
        <dbReference type="EMBL" id="CDS89122.1"/>
    </source>
</evidence>
<dbReference type="EMBL" id="LK932525">
    <property type="protein sequence ID" value="CDS89122.1"/>
    <property type="molecule type" value="Genomic_DNA"/>
</dbReference>
<dbReference type="InterPro" id="IPR002838">
    <property type="entry name" value="AIM24"/>
</dbReference>
<sequence length="275" mass="29981">MDLSKKVKILENASDGKSEFEILEFEKLEGASSPLMAMGLYFAREAGLKARQIKIKLNNSSIKTEAGALYYYKGNISSETKIGGVGGLFKKGISGALTNESMMKPVYKGTGEVYLEPSFRHYLFMSLDNDSIIVDKGLFYCCSDTIEVKAFTQKNFSSALLGGEGFFQIELSGTGVIVLECVVPQSEIVEYELKNGEELKVDGNFAIARTSGVNFSVTKSDKSLIGSALNGEGFLNTFTGNGTVWLAPTQVMYEKLSFGAMPTNDNMNNKVSKQK</sequence>
<dbReference type="EMBL" id="LK932765">
    <property type="protein sequence ID" value="CDS92903.1"/>
    <property type="molecule type" value="Genomic_DNA"/>
</dbReference>
<dbReference type="AlphaFoldDB" id="A0A031WA06"/>
<proteinExistence type="predicted"/>
<dbReference type="RefSeq" id="WP_003433741.1">
    <property type="nucleotide sequence ID" value="NZ_BAABSG010000002.1"/>
</dbReference>
<dbReference type="Pfam" id="PF01987">
    <property type="entry name" value="AIM24"/>
    <property type="match status" value="1"/>
</dbReference>
<dbReference type="PANTHER" id="PTHR38074">
    <property type="entry name" value="ALTERED INHERITANCE OF MITOCHONDRIA PROTEIN 24, MITOCHONDRIAL"/>
    <property type="match status" value="1"/>
</dbReference>
<dbReference type="PANTHER" id="PTHR38074:SF1">
    <property type="entry name" value="ALTERED INHERITANCE OF MITOCHONDRIA PROTEIN 24, MITOCHONDRIAL"/>
    <property type="match status" value="1"/>
</dbReference>
<organism evidence="1">
    <name type="scientific">Clostridioides difficile</name>
    <name type="common">Peptoclostridium difficile</name>
    <dbReference type="NCBI Taxonomy" id="1496"/>
    <lineage>
        <taxon>Bacteria</taxon>
        <taxon>Bacillati</taxon>
        <taxon>Bacillota</taxon>
        <taxon>Clostridia</taxon>
        <taxon>Peptostreptococcales</taxon>
        <taxon>Peptostreptococcaceae</taxon>
        <taxon>Clostridioides</taxon>
    </lineage>
</organism>
<protein>
    <submittedName>
        <fullName evidence="4">TRAP family transcriptional regulator</fullName>
    </submittedName>
    <submittedName>
        <fullName evidence="1">Transcriptional regulator, TRAP family</fullName>
    </submittedName>
</protein>
<reference evidence="1" key="1">
    <citation type="submission" date="2014-07" db="EMBL/GenBank/DDBJ databases">
        <authorList>
            <person name="Monot Marc"/>
        </authorList>
    </citation>
    <scope>NUCLEOTIDE SEQUENCE</scope>
    <source>
        <strain evidence="3">7032989</strain>
        <strain evidence="2">7032994</strain>
    </source>
</reference>
<dbReference type="EMBL" id="LK932411">
    <property type="protein sequence ID" value="CDS89731.1"/>
    <property type="molecule type" value="Genomic_DNA"/>
</dbReference>
<reference evidence="4 7" key="2">
    <citation type="submission" date="2019-02" db="EMBL/GenBank/DDBJ databases">
        <authorList>
            <consortium name="Pathogen Informatics"/>
        </authorList>
    </citation>
    <scope>NUCLEOTIDE SEQUENCE [LARGE SCALE GENOMIC DNA]</scope>
    <source>
        <strain evidence="7">clo34</strain>
        <strain evidence="4">Clo34</strain>
        <strain evidence="6">tl291</strain>
        <strain evidence="5">Tl291</strain>
    </source>
</reference>
<evidence type="ECO:0000313" key="5">
    <source>
        <dbReference type="EMBL" id="VHY07708.1"/>
    </source>
</evidence>
<dbReference type="Proteomes" id="UP000372533">
    <property type="component" value="Unassembled WGS sequence"/>
</dbReference>
<dbReference type="InterPro" id="IPR036983">
    <property type="entry name" value="AIM24_sf"/>
</dbReference>
<dbReference type="SUPFAM" id="SSF51219">
    <property type="entry name" value="TRAP-like"/>
    <property type="match status" value="1"/>
</dbReference>
<dbReference type="Proteomes" id="UP000411588">
    <property type="component" value="Unassembled WGS sequence"/>
</dbReference>
<dbReference type="EMBL" id="CAAJVP010000008">
    <property type="protein sequence ID" value="VHY07708.1"/>
    <property type="molecule type" value="Genomic_DNA"/>
</dbReference>
<evidence type="ECO:0000313" key="4">
    <source>
        <dbReference type="EMBL" id="VFD35387.1"/>
    </source>
</evidence>
<evidence type="ECO:0000313" key="6">
    <source>
        <dbReference type="Proteomes" id="UP000372533"/>
    </source>
</evidence>
<evidence type="ECO:0000313" key="2">
    <source>
        <dbReference type="EMBL" id="CDS89731.1"/>
    </source>
</evidence>
<dbReference type="Gene3D" id="3.60.160.10">
    <property type="entry name" value="Mitochondrial biogenesis AIM24"/>
    <property type="match status" value="1"/>
</dbReference>